<evidence type="ECO:0000313" key="3">
    <source>
        <dbReference type="Proteomes" id="UP001337655"/>
    </source>
</evidence>
<gene>
    <name evidence="2" type="ORF">LTR77_011069</name>
</gene>
<feature type="region of interest" description="Disordered" evidence="1">
    <location>
        <begin position="1"/>
        <end position="21"/>
    </location>
</feature>
<keyword evidence="3" id="KW-1185">Reference proteome</keyword>
<dbReference type="EMBL" id="JAVRRT010000031">
    <property type="protein sequence ID" value="KAK5162908.1"/>
    <property type="molecule type" value="Genomic_DNA"/>
</dbReference>
<feature type="region of interest" description="Disordered" evidence="1">
    <location>
        <begin position="98"/>
        <end position="125"/>
    </location>
</feature>
<dbReference type="PANTHER" id="PTHR37450">
    <property type="entry name" value="CIPC PROTEIN"/>
    <property type="match status" value="1"/>
</dbReference>
<protein>
    <recommendedName>
        <fullName evidence="4">CipC-like antibiotic response protein</fullName>
    </recommendedName>
</protein>
<dbReference type="GeneID" id="89932389"/>
<dbReference type="InterPro" id="IPR022234">
    <property type="entry name" value="DUF3759"/>
</dbReference>
<organism evidence="2 3">
    <name type="scientific">Saxophila tyrrhenica</name>
    <dbReference type="NCBI Taxonomy" id="1690608"/>
    <lineage>
        <taxon>Eukaryota</taxon>
        <taxon>Fungi</taxon>
        <taxon>Dikarya</taxon>
        <taxon>Ascomycota</taxon>
        <taxon>Pezizomycotina</taxon>
        <taxon>Dothideomycetes</taxon>
        <taxon>Dothideomycetidae</taxon>
        <taxon>Mycosphaerellales</taxon>
        <taxon>Extremaceae</taxon>
        <taxon>Saxophila</taxon>
    </lineage>
</organism>
<reference evidence="2 3" key="1">
    <citation type="submission" date="2023-08" db="EMBL/GenBank/DDBJ databases">
        <title>Black Yeasts Isolated from many extreme environments.</title>
        <authorList>
            <person name="Coleine C."/>
            <person name="Stajich J.E."/>
            <person name="Selbmann L."/>
        </authorList>
    </citation>
    <scope>NUCLEOTIDE SEQUENCE [LARGE SCALE GENOMIC DNA]</scope>
    <source>
        <strain evidence="2 3">CCFEE 5935</strain>
    </source>
</reference>
<dbReference type="AlphaFoldDB" id="A0AAV9NTH9"/>
<sequence>MFGWDDAHDDYKKTQNPENKAELSHEVLAGGASFMAMKEWEDHQRKEGKEVDHAFAKEAIAAIAGVEVDRLAETKGADYIDREKTKHEAKKRSEALYDQHYGEDENYNPHKKHPHKKIQQEFGGY</sequence>
<evidence type="ECO:0000313" key="2">
    <source>
        <dbReference type="EMBL" id="KAK5162908.1"/>
    </source>
</evidence>
<dbReference type="Proteomes" id="UP001337655">
    <property type="component" value="Unassembled WGS sequence"/>
</dbReference>
<comment type="caution">
    <text evidence="2">The sequence shown here is derived from an EMBL/GenBank/DDBJ whole genome shotgun (WGS) entry which is preliminary data.</text>
</comment>
<proteinExistence type="predicted"/>
<evidence type="ECO:0000256" key="1">
    <source>
        <dbReference type="SAM" id="MobiDB-lite"/>
    </source>
</evidence>
<name>A0AAV9NTH9_9PEZI</name>
<dbReference type="PANTHER" id="PTHR37450:SF1">
    <property type="entry name" value="CIPC PROTEIN"/>
    <property type="match status" value="1"/>
</dbReference>
<dbReference type="Pfam" id="PF12585">
    <property type="entry name" value="DUF3759"/>
    <property type="match status" value="1"/>
</dbReference>
<dbReference type="RefSeq" id="XP_064653507.1">
    <property type="nucleotide sequence ID" value="XM_064808281.1"/>
</dbReference>
<evidence type="ECO:0008006" key="4">
    <source>
        <dbReference type="Google" id="ProtNLM"/>
    </source>
</evidence>
<accession>A0AAV9NTH9</accession>